<evidence type="ECO:0000259" key="1">
    <source>
        <dbReference type="Pfam" id="PF04717"/>
    </source>
</evidence>
<dbReference type="InterPro" id="IPR006531">
    <property type="entry name" value="Gp5/Vgr_OB"/>
</dbReference>
<dbReference type="Pfam" id="PF04717">
    <property type="entry name" value="Phage_base_V"/>
    <property type="match status" value="1"/>
</dbReference>
<evidence type="ECO:0000313" key="3">
    <source>
        <dbReference type="Proteomes" id="UP000580856"/>
    </source>
</evidence>
<dbReference type="Gene3D" id="2.40.50.230">
    <property type="entry name" value="Gp5 N-terminal domain"/>
    <property type="match status" value="1"/>
</dbReference>
<feature type="domain" description="Gp5/Type VI secretion system Vgr protein OB-fold" evidence="1">
    <location>
        <begin position="19"/>
        <end position="84"/>
    </location>
</feature>
<dbReference type="Gene3D" id="6.20.150.10">
    <property type="match status" value="1"/>
</dbReference>
<sequence>MDFRASDMERRLASLIRFGTVAEADYGAARVRVAMGGAVSDWLPWLTLRAGNDRTWWAPEVGEQVLVLSPSGEPAQGVVLGSIFQAAHPAPAVVPTVDRRVYADGAVIEYDREAHRLHALVPGDVVAEVSRDVNVRAGGRISATAGAGVEITAPRITLNGVIFLNGPLTQGGGSGGGSAIFNAALHAKGDITTDADVTAAVSLNGHVHPCPHGGETGGPK</sequence>
<dbReference type="EMBL" id="JAATJA010000001">
    <property type="protein sequence ID" value="NJB67212.1"/>
    <property type="molecule type" value="Genomic_DNA"/>
</dbReference>
<dbReference type="AlphaFoldDB" id="A0A846QL75"/>
<dbReference type="InterPro" id="IPR037026">
    <property type="entry name" value="Vgr_OB-fold_dom_sf"/>
</dbReference>
<dbReference type="RefSeq" id="WP_167940288.1">
    <property type="nucleotide sequence ID" value="NZ_JAATJA010000001.1"/>
</dbReference>
<keyword evidence="3" id="KW-1185">Reference proteome</keyword>
<organism evidence="2 3">
    <name type="scientific">Desulfobaculum xiamenense</name>
    <dbReference type="NCBI Taxonomy" id="995050"/>
    <lineage>
        <taxon>Bacteria</taxon>
        <taxon>Pseudomonadati</taxon>
        <taxon>Thermodesulfobacteriota</taxon>
        <taxon>Desulfovibrionia</taxon>
        <taxon>Desulfovibrionales</taxon>
        <taxon>Desulfovibrionaceae</taxon>
        <taxon>Desulfobaculum</taxon>
    </lineage>
</organism>
<gene>
    <name evidence="2" type="ORF">GGQ74_000852</name>
</gene>
<dbReference type="Proteomes" id="UP000580856">
    <property type="component" value="Unassembled WGS sequence"/>
</dbReference>
<name>A0A846QL75_9BACT</name>
<comment type="caution">
    <text evidence="2">The sequence shown here is derived from an EMBL/GenBank/DDBJ whole genome shotgun (WGS) entry which is preliminary data.</text>
</comment>
<dbReference type="InterPro" id="IPR013046">
    <property type="entry name" value="GpV/Gp45"/>
</dbReference>
<protein>
    <submittedName>
        <fullName evidence="2">Phage baseplate assembly protein V</fullName>
    </submittedName>
</protein>
<proteinExistence type="predicted"/>
<accession>A0A846QL75</accession>
<evidence type="ECO:0000313" key="2">
    <source>
        <dbReference type="EMBL" id="NJB67212.1"/>
    </source>
</evidence>
<dbReference type="NCBIfam" id="TIGR01644">
    <property type="entry name" value="phage_P2_V"/>
    <property type="match status" value="1"/>
</dbReference>
<reference evidence="2 3" key="1">
    <citation type="submission" date="2020-03" db="EMBL/GenBank/DDBJ databases">
        <title>Genomic Encyclopedia of Type Strains, Phase IV (KMG-IV): sequencing the most valuable type-strain genomes for metagenomic binning, comparative biology and taxonomic classification.</title>
        <authorList>
            <person name="Goeker M."/>
        </authorList>
    </citation>
    <scope>NUCLEOTIDE SEQUENCE [LARGE SCALE GENOMIC DNA]</scope>
    <source>
        <strain evidence="2 3">DSM 24233</strain>
    </source>
</reference>